<dbReference type="Pfam" id="PF26178">
    <property type="entry name" value="PI-PLC_cat"/>
    <property type="match status" value="1"/>
</dbReference>
<dbReference type="SUPFAM" id="SSF51695">
    <property type="entry name" value="PLC-like phosphodiesterases"/>
    <property type="match status" value="1"/>
</dbReference>
<dbReference type="RefSeq" id="XP_006653912.2">
    <property type="nucleotide sequence ID" value="XM_006653849.3"/>
</dbReference>
<evidence type="ECO:0000256" key="1">
    <source>
        <dbReference type="SAM" id="MobiDB-lite"/>
    </source>
</evidence>
<protein>
    <recommendedName>
        <fullName evidence="5">Phosphatidylinositol-specific phospholipase C X domain-containing protein</fullName>
    </recommendedName>
</protein>
<evidence type="ECO:0000313" key="4">
    <source>
        <dbReference type="Proteomes" id="UP000006038"/>
    </source>
</evidence>
<dbReference type="CDD" id="cd08588">
    <property type="entry name" value="PI-PLCc_At5g67130_like"/>
    <property type="match status" value="1"/>
</dbReference>
<dbReference type="KEGG" id="obr:102716779"/>
<dbReference type="STRING" id="4533.J3M2Y1"/>
<dbReference type="EnsemblPlants" id="OB04G37560.1">
    <property type="protein sequence ID" value="OB04G37560.1"/>
    <property type="gene ID" value="OB04G37560"/>
</dbReference>
<gene>
    <name evidence="3" type="primary">LOC102716779</name>
</gene>
<sequence length="470" mass="49483">MNHQCNPIQAKPAMGGATLLPLLLAAAAIAAEAEAGALVGDKCEASGCGAGMRCASCSPLPGSGPPVCSRTTPLDPKQHRGTELPFNRYTWLTTHNSFAIVGSASRTGAPIIAPPNQEDSITSQLKNGVRGLMLDAYDFQNDVWLCHSFAGKCYNFAAYQRAVDVLKEIALFLESNPSEVITLFVEDYAARGSVGKVLRASGLSKFVFPPAKMPKDGGDWPLLKDMIADSHRVLVFSSKPGKDGDGMAYEWDYVLETQYGNDGLVGGSCPKRSESRAMDSTKQSLILMNFFSTNPSQLWACGNNSAPLVAKLKTCYDSSANRWPNYIAVDFYMRSRGGGAPLATDVANGRLQCGCDSIAYCKAGSPFGRCALPPKTAATSPAAAPPETDTSIISPAAAPPKTMTPSSPKKVTIALETAVTVRAEEEASTGTSAADGTASSSSSNRLSTSSFLSGSFVPSLLLLISLSYIN</sequence>
<dbReference type="OrthoDB" id="7984201at2759"/>
<dbReference type="Proteomes" id="UP000006038">
    <property type="component" value="Chromosome 4"/>
</dbReference>
<proteinExistence type="predicted"/>
<dbReference type="PANTHER" id="PTHR13593">
    <property type="match status" value="1"/>
</dbReference>
<dbReference type="eggNOG" id="ENOG502RY8M">
    <property type="taxonomic scope" value="Eukaryota"/>
</dbReference>
<dbReference type="PANTHER" id="PTHR13593:SF48">
    <property type="entry name" value="OS04G0689300 PROTEIN"/>
    <property type="match status" value="1"/>
</dbReference>
<reference evidence="3" key="1">
    <citation type="journal article" date="2013" name="Nat. Commun.">
        <title>Whole-genome sequencing of Oryza brachyantha reveals mechanisms underlying Oryza genome evolution.</title>
        <authorList>
            <person name="Chen J."/>
            <person name="Huang Q."/>
            <person name="Gao D."/>
            <person name="Wang J."/>
            <person name="Lang Y."/>
            <person name="Liu T."/>
            <person name="Li B."/>
            <person name="Bai Z."/>
            <person name="Luis Goicoechea J."/>
            <person name="Liang C."/>
            <person name="Chen C."/>
            <person name="Zhang W."/>
            <person name="Sun S."/>
            <person name="Liao Y."/>
            <person name="Zhang X."/>
            <person name="Yang L."/>
            <person name="Song C."/>
            <person name="Wang M."/>
            <person name="Shi J."/>
            <person name="Liu G."/>
            <person name="Liu J."/>
            <person name="Zhou H."/>
            <person name="Zhou W."/>
            <person name="Yu Q."/>
            <person name="An N."/>
            <person name="Chen Y."/>
            <person name="Cai Q."/>
            <person name="Wang B."/>
            <person name="Liu B."/>
            <person name="Min J."/>
            <person name="Huang Y."/>
            <person name="Wu H."/>
            <person name="Li Z."/>
            <person name="Zhang Y."/>
            <person name="Yin Y."/>
            <person name="Song W."/>
            <person name="Jiang J."/>
            <person name="Jackson S.A."/>
            <person name="Wing R.A."/>
            <person name="Wang J."/>
            <person name="Chen M."/>
        </authorList>
    </citation>
    <scope>NUCLEOTIDE SEQUENCE [LARGE SCALE GENOMIC DNA]</scope>
    <source>
        <strain evidence="3">cv. IRGC 101232</strain>
    </source>
</reference>
<dbReference type="OMA" id="QCGCDTI"/>
<keyword evidence="4" id="KW-1185">Reference proteome</keyword>
<evidence type="ECO:0000313" key="3">
    <source>
        <dbReference type="EnsemblPlants" id="OB04G37560.1"/>
    </source>
</evidence>
<dbReference type="GO" id="GO:0006629">
    <property type="term" value="P:lipid metabolic process"/>
    <property type="evidence" value="ECO:0007669"/>
    <property type="project" value="InterPro"/>
</dbReference>
<dbReference type="AlphaFoldDB" id="J3M2Y1"/>
<dbReference type="InterPro" id="IPR017946">
    <property type="entry name" value="PLC-like_Pdiesterase_TIM-brl"/>
</dbReference>
<feature type="region of interest" description="Disordered" evidence="1">
    <location>
        <begin position="376"/>
        <end position="409"/>
    </location>
</feature>
<organism evidence="3">
    <name type="scientific">Oryza brachyantha</name>
    <name type="common">malo sina</name>
    <dbReference type="NCBI Taxonomy" id="4533"/>
    <lineage>
        <taxon>Eukaryota</taxon>
        <taxon>Viridiplantae</taxon>
        <taxon>Streptophyta</taxon>
        <taxon>Embryophyta</taxon>
        <taxon>Tracheophyta</taxon>
        <taxon>Spermatophyta</taxon>
        <taxon>Magnoliopsida</taxon>
        <taxon>Liliopsida</taxon>
        <taxon>Poales</taxon>
        <taxon>Poaceae</taxon>
        <taxon>BOP clade</taxon>
        <taxon>Oryzoideae</taxon>
        <taxon>Oryzeae</taxon>
        <taxon>Oryzinae</taxon>
        <taxon>Oryza</taxon>
    </lineage>
</organism>
<feature type="signal peptide" evidence="2">
    <location>
        <begin position="1"/>
        <end position="35"/>
    </location>
</feature>
<reference evidence="3" key="2">
    <citation type="submission" date="2013-04" db="UniProtKB">
        <authorList>
            <consortium name="EnsemblPlants"/>
        </authorList>
    </citation>
    <scope>IDENTIFICATION</scope>
</reference>
<dbReference type="InterPro" id="IPR051057">
    <property type="entry name" value="PI-PLC_domain"/>
</dbReference>
<dbReference type="Gene3D" id="3.20.20.190">
    <property type="entry name" value="Phosphatidylinositol (PI) phosphodiesterase"/>
    <property type="match status" value="1"/>
</dbReference>
<feature type="region of interest" description="Disordered" evidence="1">
    <location>
        <begin position="422"/>
        <end position="450"/>
    </location>
</feature>
<feature type="compositionally biased region" description="Low complexity" evidence="1">
    <location>
        <begin position="428"/>
        <end position="450"/>
    </location>
</feature>
<dbReference type="Gramene" id="OB04G37560.1">
    <property type="protein sequence ID" value="OB04G37560.1"/>
    <property type="gene ID" value="OB04G37560"/>
</dbReference>
<dbReference type="HOGENOM" id="CLU_036028_2_0_1"/>
<accession>J3M2Y1</accession>
<dbReference type="GeneID" id="102716779"/>
<name>J3M2Y1_ORYBR</name>
<evidence type="ECO:0000256" key="2">
    <source>
        <dbReference type="SAM" id="SignalP"/>
    </source>
</evidence>
<feature type="chain" id="PRO_5003774249" description="Phosphatidylinositol-specific phospholipase C X domain-containing protein" evidence="2">
    <location>
        <begin position="36"/>
        <end position="470"/>
    </location>
</feature>
<keyword evidence="2" id="KW-0732">Signal</keyword>
<dbReference type="PROSITE" id="PS50007">
    <property type="entry name" value="PIPLC_X_DOMAIN"/>
    <property type="match status" value="1"/>
</dbReference>
<dbReference type="GO" id="GO:0008081">
    <property type="term" value="F:phosphoric diester hydrolase activity"/>
    <property type="evidence" value="ECO:0007669"/>
    <property type="project" value="InterPro"/>
</dbReference>
<evidence type="ECO:0008006" key="5">
    <source>
        <dbReference type="Google" id="ProtNLM"/>
    </source>
</evidence>